<keyword evidence="6" id="KW-1185">Reference proteome</keyword>
<evidence type="ECO:0000256" key="2">
    <source>
        <dbReference type="ARBA" id="ARBA00022618"/>
    </source>
</evidence>
<dbReference type="Proteomes" id="UP000232196">
    <property type="component" value="Unassembled WGS sequence"/>
</dbReference>
<dbReference type="PIRSF" id="PIRSF019345">
    <property type="entry name" value="ScpB"/>
    <property type="match status" value="1"/>
</dbReference>
<accession>A0A2M9XD28</accession>
<dbReference type="PANTHER" id="PTHR34298:SF2">
    <property type="entry name" value="SEGREGATION AND CONDENSATION PROTEIN B"/>
    <property type="match status" value="1"/>
</dbReference>
<keyword evidence="3" id="KW-0159">Chromosome partition</keyword>
<evidence type="ECO:0000256" key="1">
    <source>
        <dbReference type="ARBA" id="ARBA00022490"/>
    </source>
</evidence>
<reference evidence="5 6" key="1">
    <citation type="submission" date="2017-07" db="EMBL/GenBank/DDBJ databases">
        <title>Leptospira spp. isolated from tropical soils.</title>
        <authorList>
            <person name="Thibeaux R."/>
            <person name="Iraola G."/>
            <person name="Ferres I."/>
            <person name="Bierque E."/>
            <person name="Girault D."/>
            <person name="Soupe-Gilbert M.-E."/>
            <person name="Picardeau M."/>
            <person name="Goarant C."/>
        </authorList>
    </citation>
    <scope>NUCLEOTIDE SEQUENCE [LARGE SCALE GENOMIC DNA]</scope>
    <source>
        <strain evidence="5 6">MCA1-C-A1</strain>
    </source>
</reference>
<name>A0A2M9XD28_9LEPT</name>
<dbReference type="EMBL" id="NPDN01000005">
    <property type="protein sequence ID" value="PJZ25489.1"/>
    <property type="molecule type" value="Genomic_DNA"/>
</dbReference>
<evidence type="ECO:0000313" key="5">
    <source>
        <dbReference type="EMBL" id="PJZ25489.1"/>
    </source>
</evidence>
<dbReference type="NCBIfam" id="TIGR00281">
    <property type="entry name" value="SMC-Scp complex subunit ScpB"/>
    <property type="match status" value="1"/>
</dbReference>
<keyword evidence="1" id="KW-0963">Cytoplasm</keyword>
<dbReference type="Gene3D" id="1.10.10.10">
    <property type="entry name" value="Winged helix-like DNA-binding domain superfamily/Winged helix DNA-binding domain"/>
    <property type="match status" value="2"/>
</dbReference>
<keyword evidence="4" id="KW-0131">Cell cycle</keyword>
<evidence type="ECO:0000313" key="6">
    <source>
        <dbReference type="Proteomes" id="UP000232196"/>
    </source>
</evidence>
<proteinExistence type="predicted"/>
<dbReference type="InterPro" id="IPR036388">
    <property type="entry name" value="WH-like_DNA-bd_sf"/>
</dbReference>
<dbReference type="GO" id="GO:0051301">
    <property type="term" value="P:cell division"/>
    <property type="evidence" value="ECO:0007669"/>
    <property type="project" value="UniProtKB-KW"/>
</dbReference>
<dbReference type="PANTHER" id="PTHR34298">
    <property type="entry name" value="SEGREGATION AND CONDENSATION PROTEIN B"/>
    <property type="match status" value="1"/>
</dbReference>
<dbReference type="InterPro" id="IPR036390">
    <property type="entry name" value="WH_DNA-bd_sf"/>
</dbReference>
<keyword evidence="2" id="KW-0132">Cell division</keyword>
<dbReference type="Pfam" id="PF04079">
    <property type="entry name" value="SMC_ScpB"/>
    <property type="match status" value="1"/>
</dbReference>
<organism evidence="5 6">
    <name type="scientific">Leptospira hartskeerlii</name>
    <dbReference type="NCBI Taxonomy" id="2023177"/>
    <lineage>
        <taxon>Bacteria</taxon>
        <taxon>Pseudomonadati</taxon>
        <taxon>Spirochaetota</taxon>
        <taxon>Spirochaetia</taxon>
        <taxon>Leptospirales</taxon>
        <taxon>Leptospiraceae</taxon>
        <taxon>Leptospira</taxon>
    </lineage>
</organism>
<dbReference type="SUPFAM" id="SSF46785">
    <property type="entry name" value="Winged helix' DNA-binding domain"/>
    <property type="match status" value="2"/>
</dbReference>
<dbReference type="AlphaFoldDB" id="A0A2M9XD28"/>
<comment type="caution">
    <text evidence="5">The sequence shown here is derived from an EMBL/GenBank/DDBJ whole genome shotgun (WGS) entry which is preliminary data.</text>
</comment>
<dbReference type="InterPro" id="IPR005234">
    <property type="entry name" value="ScpB_csome_segregation"/>
</dbReference>
<dbReference type="GO" id="GO:0051304">
    <property type="term" value="P:chromosome separation"/>
    <property type="evidence" value="ECO:0007669"/>
    <property type="project" value="InterPro"/>
</dbReference>
<evidence type="ECO:0000256" key="3">
    <source>
        <dbReference type="ARBA" id="ARBA00022829"/>
    </source>
</evidence>
<gene>
    <name evidence="5" type="primary">scpB</name>
    <name evidence="5" type="ORF">CH357_11280</name>
</gene>
<dbReference type="OrthoDB" id="9806226at2"/>
<sequence>MERDKAGLKGLIEALLFLSGEPLKLASIAKSIDCEKQEARDILDELILDYQEKDGGFVLREIAGAYQFSTNEKYSEILARLFKEKKREQLSRSSLDTLAIIAYKQPITLSEIDDIRGVSSRAMVTSLISKKLVKPVGNKEVPGRPALYGTTKDFLIHFGLNKLTDLPAPVEVKELKFENLDDLIENGQE</sequence>
<evidence type="ECO:0000256" key="4">
    <source>
        <dbReference type="ARBA" id="ARBA00023306"/>
    </source>
</evidence>
<protein>
    <submittedName>
        <fullName evidence="5">SMC-Scp complex subunit ScpB</fullName>
    </submittedName>
</protein>